<evidence type="ECO:0000256" key="1">
    <source>
        <dbReference type="SAM" id="MobiDB-lite"/>
    </source>
</evidence>
<accession>A0ABS4JWM8</accession>
<feature type="region of interest" description="Disordered" evidence="1">
    <location>
        <begin position="1"/>
        <end position="22"/>
    </location>
</feature>
<comment type="caution">
    <text evidence="2">The sequence shown here is derived from an EMBL/GenBank/DDBJ whole genome shotgun (WGS) entry which is preliminary data.</text>
</comment>
<gene>
    <name evidence="2" type="ORF">J2Z79_002748</name>
</gene>
<dbReference type="EMBL" id="JAGGLG010000026">
    <property type="protein sequence ID" value="MBP2019321.1"/>
    <property type="molecule type" value="Genomic_DNA"/>
</dbReference>
<proteinExistence type="predicted"/>
<protein>
    <submittedName>
        <fullName evidence="2">Uncharacterized protein</fullName>
    </submittedName>
</protein>
<reference evidence="2 3" key="1">
    <citation type="submission" date="2021-03" db="EMBL/GenBank/DDBJ databases">
        <title>Genomic Encyclopedia of Type Strains, Phase IV (KMG-IV): sequencing the most valuable type-strain genomes for metagenomic binning, comparative biology and taxonomic classification.</title>
        <authorList>
            <person name="Goeker M."/>
        </authorList>
    </citation>
    <scope>NUCLEOTIDE SEQUENCE [LARGE SCALE GENOMIC DNA]</scope>
    <source>
        <strain evidence="2 3">DSM 27138</strain>
    </source>
</reference>
<evidence type="ECO:0000313" key="3">
    <source>
        <dbReference type="Proteomes" id="UP001519289"/>
    </source>
</evidence>
<organism evidence="2 3">
    <name type="scientific">Symbiobacterium terraclitae</name>
    <dbReference type="NCBI Taxonomy" id="557451"/>
    <lineage>
        <taxon>Bacteria</taxon>
        <taxon>Bacillati</taxon>
        <taxon>Bacillota</taxon>
        <taxon>Clostridia</taxon>
        <taxon>Eubacteriales</taxon>
        <taxon>Symbiobacteriaceae</taxon>
        <taxon>Symbiobacterium</taxon>
    </lineage>
</organism>
<feature type="compositionally biased region" description="Basic and acidic residues" evidence="1">
    <location>
        <begin position="1"/>
        <end position="14"/>
    </location>
</feature>
<keyword evidence="3" id="KW-1185">Reference proteome</keyword>
<dbReference type="RefSeq" id="WP_209467436.1">
    <property type="nucleotide sequence ID" value="NZ_JAGGLG010000026.1"/>
</dbReference>
<evidence type="ECO:0000313" key="2">
    <source>
        <dbReference type="EMBL" id="MBP2019321.1"/>
    </source>
</evidence>
<name>A0ABS4JWM8_9FIRM</name>
<dbReference type="Proteomes" id="UP001519289">
    <property type="component" value="Unassembled WGS sequence"/>
</dbReference>
<sequence length="85" mass="9311">MKQRRVDKSPEEPRAGGTPYPERYTAALERALQEALLALVALSHQRQELSHRLREITQVVATAEAPADAVRHVCPEERAAAGGIA</sequence>